<dbReference type="Proteomes" id="UP001610444">
    <property type="component" value="Unassembled WGS sequence"/>
</dbReference>
<accession>A0ABR4KWV2</accession>
<name>A0ABR4KWV2_9EURO</name>
<evidence type="ECO:0000313" key="1">
    <source>
        <dbReference type="EMBL" id="KAL2856729.1"/>
    </source>
</evidence>
<organism evidence="1 2">
    <name type="scientific">Aspergillus pseudodeflectus</name>
    <dbReference type="NCBI Taxonomy" id="176178"/>
    <lineage>
        <taxon>Eukaryota</taxon>
        <taxon>Fungi</taxon>
        <taxon>Dikarya</taxon>
        <taxon>Ascomycota</taxon>
        <taxon>Pezizomycotina</taxon>
        <taxon>Eurotiomycetes</taxon>
        <taxon>Eurotiomycetidae</taxon>
        <taxon>Eurotiales</taxon>
        <taxon>Aspergillaceae</taxon>
        <taxon>Aspergillus</taxon>
        <taxon>Aspergillus subgen. Nidulantes</taxon>
    </lineage>
</organism>
<sequence length="183" mass="20825">MISNKPCNVSKLGSWRLKLQTTWRERLHRALYRLFLAGAALAGAYHEPFVQTEPGLWSDFLQGYGSPPAQSQLERLFGGAFTGPHLSFCSSFPATILNPPRRMRRCLGHWRNSLSLRVDDEHRGQPSVTIIFPTFSRCLRDPMGTRSPTARLKSCLLRQHNSSLHMNCCNASVEDRGPQRYRI</sequence>
<dbReference type="GeneID" id="98152549"/>
<reference evidence="1 2" key="1">
    <citation type="submission" date="2024-07" db="EMBL/GenBank/DDBJ databases">
        <title>Section-level genome sequencing and comparative genomics of Aspergillus sections Usti and Cavernicolus.</title>
        <authorList>
            <consortium name="Lawrence Berkeley National Laboratory"/>
            <person name="Nybo J.L."/>
            <person name="Vesth T.C."/>
            <person name="Theobald S."/>
            <person name="Frisvad J.C."/>
            <person name="Larsen T.O."/>
            <person name="Kjaerboelling I."/>
            <person name="Rothschild-Mancinelli K."/>
            <person name="Lyhne E.K."/>
            <person name="Kogle M.E."/>
            <person name="Barry K."/>
            <person name="Clum A."/>
            <person name="Na H."/>
            <person name="Ledsgaard L."/>
            <person name="Lin J."/>
            <person name="Lipzen A."/>
            <person name="Kuo A."/>
            <person name="Riley R."/>
            <person name="Mondo S."/>
            <person name="LaButti K."/>
            <person name="Haridas S."/>
            <person name="Pangalinan J."/>
            <person name="Salamov A.A."/>
            <person name="Simmons B.A."/>
            <person name="Magnuson J.K."/>
            <person name="Chen J."/>
            <person name="Drula E."/>
            <person name="Henrissat B."/>
            <person name="Wiebenga A."/>
            <person name="Lubbers R.J."/>
            <person name="Gomes A.C."/>
            <person name="Macurrencykelacurrency M.R."/>
            <person name="Stajich J."/>
            <person name="Grigoriev I.V."/>
            <person name="Mortensen U.H."/>
            <person name="De vries R.P."/>
            <person name="Baker S.E."/>
            <person name="Andersen M.R."/>
        </authorList>
    </citation>
    <scope>NUCLEOTIDE SEQUENCE [LARGE SCALE GENOMIC DNA]</scope>
    <source>
        <strain evidence="1 2">CBS 756.74</strain>
    </source>
</reference>
<comment type="caution">
    <text evidence="1">The sequence shown here is derived from an EMBL/GenBank/DDBJ whole genome shotgun (WGS) entry which is preliminary data.</text>
</comment>
<gene>
    <name evidence="1" type="ORF">BJX68DRAFT_191229</name>
</gene>
<evidence type="ECO:0000313" key="2">
    <source>
        <dbReference type="Proteomes" id="UP001610444"/>
    </source>
</evidence>
<protein>
    <submittedName>
        <fullName evidence="1">Uncharacterized protein</fullName>
    </submittedName>
</protein>
<dbReference type="RefSeq" id="XP_070902593.1">
    <property type="nucleotide sequence ID" value="XM_071037385.1"/>
</dbReference>
<dbReference type="EMBL" id="JBFXLR010000007">
    <property type="protein sequence ID" value="KAL2856729.1"/>
    <property type="molecule type" value="Genomic_DNA"/>
</dbReference>
<proteinExistence type="predicted"/>
<keyword evidence="2" id="KW-1185">Reference proteome</keyword>